<dbReference type="EMBL" id="BSUZ01000001">
    <property type="protein sequence ID" value="GMA87958.1"/>
    <property type="molecule type" value="Genomic_DNA"/>
</dbReference>
<reference evidence="2" key="1">
    <citation type="journal article" date="2019" name="Int. J. Syst. Evol. Microbiol.">
        <title>The Global Catalogue of Microorganisms (GCM) 10K type strain sequencing project: providing services to taxonomists for standard genome sequencing and annotation.</title>
        <authorList>
            <consortium name="The Broad Institute Genomics Platform"/>
            <consortium name="The Broad Institute Genome Sequencing Center for Infectious Disease"/>
            <person name="Wu L."/>
            <person name="Ma J."/>
        </authorList>
    </citation>
    <scope>NUCLEOTIDE SEQUENCE [LARGE SCALE GENOMIC DNA]</scope>
    <source>
        <strain evidence="2">NBRC 108730</strain>
    </source>
</reference>
<dbReference type="Proteomes" id="UP001157017">
    <property type="component" value="Unassembled WGS sequence"/>
</dbReference>
<sequence>MQADDGALEVEAEVDTNRAGQTWRTTVRDGGSVVFRGDRVTKAPSGSFEVERRTADRAGTDVVTLRATRGDRVCAGTVRF</sequence>
<organism evidence="1 2">
    <name type="scientific">Angustibacter aerolatus</name>
    <dbReference type="NCBI Taxonomy" id="1162965"/>
    <lineage>
        <taxon>Bacteria</taxon>
        <taxon>Bacillati</taxon>
        <taxon>Actinomycetota</taxon>
        <taxon>Actinomycetes</taxon>
        <taxon>Kineosporiales</taxon>
        <taxon>Kineosporiaceae</taxon>
    </lineage>
</organism>
<evidence type="ECO:0000313" key="1">
    <source>
        <dbReference type="EMBL" id="GMA87958.1"/>
    </source>
</evidence>
<keyword evidence="2" id="KW-1185">Reference proteome</keyword>
<name>A0ABQ6JID7_9ACTN</name>
<comment type="caution">
    <text evidence="1">The sequence shown here is derived from an EMBL/GenBank/DDBJ whole genome shotgun (WGS) entry which is preliminary data.</text>
</comment>
<accession>A0ABQ6JID7</accession>
<gene>
    <name evidence="1" type="ORF">GCM10025868_32080</name>
</gene>
<proteinExistence type="predicted"/>
<protein>
    <submittedName>
        <fullName evidence="1">Uncharacterized protein</fullName>
    </submittedName>
</protein>
<evidence type="ECO:0000313" key="2">
    <source>
        <dbReference type="Proteomes" id="UP001157017"/>
    </source>
</evidence>